<dbReference type="Pfam" id="PF17759">
    <property type="entry name" value="tRNA_synthFbeta"/>
    <property type="match status" value="1"/>
</dbReference>
<dbReference type="InterPro" id="IPR020825">
    <property type="entry name" value="Phe-tRNA_synthase-like_B3/B4"/>
</dbReference>
<evidence type="ECO:0000256" key="5">
    <source>
        <dbReference type="ARBA" id="ARBA00022741"/>
    </source>
</evidence>
<dbReference type="GO" id="GO:0009328">
    <property type="term" value="C:phenylalanine-tRNA ligase complex"/>
    <property type="evidence" value="ECO:0007669"/>
    <property type="project" value="TreeGrafter"/>
</dbReference>
<dbReference type="SUPFAM" id="SSF46955">
    <property type="entry name" value="Putative DNA-binding domain"/>
    <property type="match status" value="1"/>
</dbReference>
<gene>
    <name evidence="11" type="ORF">S06H3_34444</name>
</gene>
<keyword evidence="6" id="KW-0067">ATP-binding</keyword>
<accession>X1NTA1</accession>
<keyword evidence="3" id="KW-0436">Ligase</keyword>
<dbReference type="InterPro" id="IPR005147">
    <property type="entry name" value="tRNA_synthase_B5-dom"/>
</dbReference>
<evidence type="ECO:0000256" key="8">
    <source>
        <dbReference type="ARBA" id="ARBA00022917"/>
    </source>
</evidence>
<dbReference type="InterPro" id="IPR045060">
    <property type="entry name" value="Phe-tRNA-ligase_IIc_bsu"/>
</dbReference>
<dbReference type="Gene3D" id="3.50.40.10">
    <property type="entry name" value="Phenylalanyl-trna Synthetase, Chain B, domain 3"/>
    <property type="match status" value="1"/>
</dbReference>
<keyword evidence="9" id="KW-0030">Aminoacyl-tRNA synthetase</keyword>
<proteinExistence type="predicted"/>
<dbReference type="InterPro" id="IPR009061">
    <property type="entry name" value="DNA-bd_dom_put_sf"/>
</dbReference>
<evidence type="ECO:0000256" key="1">
    <source>
        <dbReference type="ARBA" id="ARBA00001946"/>
    </source>
</evidence>
<evidence type="ECO:0000256" key="2">
    <source>
        <dbReference type="ARBA" id="ARBA00012814"/>
    </source>
</evidence>
<keyword evidence="5" id="KW-0547">Nucleotide-binding</keyword>
<dbReference type="Gene3D" id="3.30.930.10">
    <property type="entry name" value="Bira Bifunctional Protein, Domain 2"/>
    <property type="match status" value="1"/>
</dbReference>
<evidence type="ECO:0000313" key="11">
    <source>
        <dbReference type="EMBL" id="GAI29990.1"/>
    </source>
</evidence>
<organism evidence="11">
    <name type="scientific">marine sediment metagenome</name>
    <dbReference type="NCBI Taxonomy" id="412755"/>
    <lineage>
        <taxon>unclassified sequences</taxon>
        <taxon>metagenomes</taxon>
        <taxon>ecological metagenomes</taxon>
    </lineage>
</organism>
<dbReference type="EC" id="6.1.1.20" evidence="2"/>
<evidence type="ECO:0000256" key="7">
    <source>
        <dbReference type="ARBA" id="ARBA00022842"/>
    </source>
</evidence>
<sequence length="274" mass="29896">DGVERALTSDMLVIADSERAIAIAGVMGGANSEVSQETGSILLESASFNPASIHYTSHSLGLVSEASMRFERVICPELTLPAIKRATQLILQMAGGQAAQGLLDVYPGKQEQKPILLRADRVKRLLGVEFSPDQIASTLTLLGFDLKPAPSASELLVTAPYWRSDVHLEADLIEEVARIVGYDKIPITMLGRPLPRQNPEPVIGLKKKVRQALAGYGFQEVITYSLTGREVMEKVFQRSPLEPEPIHLANAMTAEQEYLRTNLRGNLLVALEAN</sequence>
<comment type="caution">
    <text evidence="11">The sequence shown here is derived from an EMBL/GenBank/DDBJ whole genome shotgun (WGS) entry which is preliminary data.</text>
</comment>
<dbReference type="Pfam" id="PF03483">
    <property type="entry name" value="B3_4"/>
    <property type="match status" value="1"/>
</dbReference>
<keyword evidence="4" id="KW-0479">Metal-binding</keyword>
<dbReference type="PROSITE" id="PS51483">
    <property type="entry name" value="B5"/>
    <property type="match status" value="1"/>
</dbReference>
<dbReference type="AlphaFoldDB" id="X1NTA1"/>
<dbReference type="SMART" id="SM00873">
    <property type="entry name" value="B3_4"/>
    <property type="match status" value="1"/>
</dbReference>
<dbReference type="InterPro" id="IPR005146">
    <property type="entry name" value="B3/B4_tRNA-bd"/>
</dbReference>
<feature type="non-terminal residue" evidence="11">
    <location>
        <position position="274"/>
    </location>
</feature>
<name>X1NTA1_9ZZZZ</name>
<dbReference type="GO" id="GO:0004826">
    <property type="term" value="F:phenylalanine-tRNA ligase activity"/>
    <property type="evidence" value="ECO:0007669"/>
    <property type="project" value="UniProtKB-EC"/>
</dbReference>
<dbReference type="InterPro" id="IPR041616">
    <property type="entry name" value="PheRS_beta_core"/>
</dbReference>
<evidence type="ECO:0000256" key="6">
    <source>
        <dbReference type="ARBA" id="ARBA00022840"/>
    </source>
</evidence>
<keyword evidence="8" id="KW-0648">Protein biosynthesis</keyword>
<feature type="domain" description="B5" evidence="10">
    <location>
        <begin position="110"/>
        <end position="187"/>
    </location>
</feature>
<evidence type="ECO:0000256" key="3">
    <source>
        <dbReference type="ARBA" id="ARBA00022598"/>
    </source>
</evidence>
<evidence type="ECO:0000256" key="9">
    <source>
        <dbReference type="ARBA" id="ARBA00023146"/>
    </source>
</evidence>
<keyword evidence="7" id="KW-0460">Magnesium</keyword>
<evidence type="ECO:0000259" key="10">
    <source>
        <dbReference type="PROSITE" id="PS51483"/>
    </source>
</evidence>
<dbReference type="GO" id="GO:0000287">
    <property type="term" value="F:magnesium ion binding"/>
    <property type="evidence" value="ECO:0007669"/>
    <property type="project" value="InterPro"/>
</dbReference>
<dbReference type="Pfam" id="PF03484">
    <property type="entry name" value="B5"/>
    <property type="match status" value="1"/>
</dbReference>
<dbReference type="GO" id="GO:0006432">
    <property type="term" value="P:phenylalanyl-tRNA aminoacylation"/>
    <property type="evidence" value="ECO:0007669"/>
    <property type="project" value="InterPro"/>
</dbReference>
<dbReference type="PANTHER" id="PTHR10947">
    <property type="entry name" value="PHENYLALANYL-TRNA SYNTHETASE BETA CHAIN AND LEUCINE-RICH REPEAT-CONTAINING PROTEIN 47"/>
    <property type="match status" value="1"/>
</dbReference>
<dbReference type="SUPFAM" id="SSF56037">
    <property type="entry name" value="PheT/TilS domain"/>
    <property type="match status" value="1"/>
</dbReference>
<dbReference type="InterPro" id="IPR045864">
    <property type="entry name" value="aa-tRNA-synth_II/BPL/LPL"/>
</dbReference>
<protein>
    <recommendedName>
        <fullName evidence="2">phenylalanine--tRNA ligase</fullName>
        <ecNumber evidence="2">6.1.1.20</ecNumber>
    </recommendedName>
</protein>
<dbReference type="SMART" id="SM00874">
    <property type="entry name" value="B5"/>
    <property type="match status" value="1"/>
</dbReference>
<comment type="cofactor">
    <cofactor evidence="1">
        <name>Mg(2+)</name>
        <dbReference type="ChEBI" id="CHEBI:18420"/>
    </cofactor>
</comment>
<reference evidence="11" key="1">
    <citation type="journal article" date="2014" name="Front. Microbiol.">
        <title>High frequency of phylogenetically diverse reductive dehalogenase-homologous genes in deep subseafloor sedimentary metagenomes.</title>
        <authorList>
            <person name="Kawai M."/>
            <person name="Futagami T."/>
            <person name="Toyoda A."/>
            <person name="Takaki Y."/>
            <person name="Nishi S."/>
            <person name="Hori S."/>
            <person name="Arai W."/>
            <person name="Tsubouchi T."/>
            <person name="Morono Y."/>
            <person name="Uchiyama I."/>
            <person name="Ito T."/>
            <person name="Fujiyama A."/>
            <person name="Inagaki F."/>
            <person name="Takami H."/>
        </authorList>
    </citation>
    <scope>NUCLEOTIDE SEQUENCE</scope>
    <source>
        <strain evidence="11">Expedition CK06-06</strain>
    </source>
</reference>
<dbReference type="SUPFAM" id="SSF55681">
    <property type="entry name" value="Class II aaRS and biotin synthetases"/>
    <property type="match status" value="1"/>
</dbReference>
<feature type="non-terminal residue" evidence="11">
    <location>
        <position position="1"/>
    </location>
</feature>
<evidence type="ECO:0000256" key="4">
    <source>
        <dbReference type="ARBA" id="ARBA00022723"/>
    </source>
</evidence>
<dbReference type="GO" id="GO:0005524">
    <property type="term" value="F:ATP binding"/>
    <property type="evidence" value="ECO:0007669"/>
    <property type="project" value="UniProtKB-KW"/>
</dbReference>
<dbReference type="EMBL" id="BARV01020677">
    <property type="protein sequence ID" value="GAI29990.1"/>
    <property type="molecule type" value="Genomic_DNA"/>
</dbReference>
<dbReference type="Gene3D" id="3.30.56.10">
    <property type="match status" value="1"/>
</dbReference>
<dbReference type="GO" id="GO:0003723">
    <property type="term" value="F:RNA binding"/>
    <property type="evidence" value="ECO:0007669"/>
    <property type="project" value="InterPro"/>
</dbReference>
<dbReference type="PANTHER" id="PTHR10947:SF0">
    <property type="entry name" value="PHENYLALANINE--TRNA LIGASE BETA SUBUNIT"/>
    <property type="match status" value="1"/>
</dbReference>